<evidence type="ECO:0000256" key="3">
    <source>
        <dbReference type="ARBA" id="ARBA00022692"/>
    </source>
</evidence>
<feature type="transmembrane region" description="Helical" evidence="6">
    <location>
        <begin position="79"/>
        <end position="100"/>
    </location>
</feature>
<feature type="transmembrane region" description="Helical" evidence="6">
    <location>
        <begin position="115"/>
        <end position="135"/>
    </location>
</feature>
<evidence type="ECO:0000313" key="9">
    <source>
        <dbReference type="Proteomes" id="UP001194746"/>
    </source>
</evidence>
<dbReference type="CDD" id="cd17323">
    <property type="entry name" value="MFS_Tpo1_MDR_like"/>
    <property type="match status" value="1"/>
</dbReference>
<comment type="similarity">
    <text evidence="2">Belongs to the major facilitator superfamily.</text>
</comment>
<sequence>MVSQPPSPASVGNLDKPLNGSRSNSLHSYNEHITGVKQDNTLSDVEKTACSTESDIIEVSFSGDDDPMCPRSMPLLRKWAIVIIICMGSLCMTCTSSIYTTTYAQMAPEFHTTQFISTIGLSSYVLGIASGPILTSPLSEHYGRRPIYLLSWTLFIIWTIPSAVGRNIETLIISRFFNGFAGTTFLSVAGGTAGDIFARGELQAPMAMVSSAPFVGPSLGPVIGGFINYHVHWRWTYYVMIIWAVGIWVGIVVAAPETYHPVRLREKARWMREQTGDERYRAPMEMVAHKGRRGVAMSLLRPFQLLFLEPMVLCLDIYSAVLLGILYLFFGAFPLIFRTNYGMSLWQVGLTFLGIIAGMLVASASSPLWSRVRERLLLKSESEPEYRLPPAILGGVMIPVGLFWFAWTTYESIHWIVPILGSAVYGCGMLLVFTGIFTFLVDAYPQYAASAMASNSFARAALAAAFPLFGIQMYEALGYQWASSLLAFLTLAMMPFPWLFFKYGKVLRQKSRFAVNS</sequence>
<feature type="transmembrane region" description="Helical" evidence="6">
    <location>
        <begin position="176"/>
        <end position="197"/>
    </location>
</feature>
<dbReference type="AlphaFoldDB" id="A0AAD4GW03"/>
<dbReference type="PANTHER" id="PTHR23502:SF7">
    <property type="entry name" value="DRUG_PROTON ANTIPORTER YHK8-RELATED"/>
    <property type="match status" value="1"/>
</dbReference>
<keyword evidence="4 6" id="KW-1133">Transmembrane helix</keyword>
<dbReference type="GO" id="GO:0042908">
    <property type="term" value="P:xenobiotic transport"/>
    <property type="evidence" value="ECO:0007669"/>
    <property type="project" value="UniProtKB-ARBA"/>
</dbReference>
<dbReference type="GO" id="GO:0140115">
    <property type="term" value="P:export across plasma membrane"/>
    <property type="evidence" value="ECO:0007669"/>
    <property type="project" value="UniProtKB-ARBA"/>
</dbReference>
<evidence type="ECO:0000259" key="7">
    <source>
        <dbReference type="PROSITE" id="PS50850"/>
    </source>
</evidence>
<gene>
    <name evidence="8" type="ORF">FE257_004228</name>
</gene>
<evidence type="ECO:0000313" key="8">
    <source>
        <dbReference type="EMBL" id="KAF9891372.1"/>
    </source>
</evidence>
<dbReference type="SUPFAM" id="SSF103473">
    <property type="entry name" value="MFS general substrate transporter"/>
    <property type="match status" value="1"/>
</dbReference>
<evidence type="ECO:0000256" key="6">
    <source>
        <dbReference type="SAM" id="Phobius"/>
    </source>
</evidence>
<proteinExistence type="inferred from homology"/>
<reference evidence="8" key="2">
    <citation type="submission" date="2020-02" db="EMBL/GenBank/DDBJ databases">
        <authorList>
            <person name="Gilchrist C.L.M."/>
            <person name="Chooi Y.-H."/>
        </authorList>
    </citation>
    <scope>NUCLEOTIDE SEQUENCE</scope>
    <source>
        <strain evidence="8">MST-FP2251</strain>
    </source>
</reference>
<feature type="transmembrane region" description="Helical" evidence="6">
    <location>
        <begin position="209"/>
        <end position="229"/>
    </location>
</feature>
<name>A0AAD4GW03_ASPNN</name>
<accession>A0AAD4GW03</accession>
<evidence type="ECO:0000256" key="5">
    <source>
        <dbReference type="ARBA" id="ARBA00023136"/>
    </source>
</evidence>
<dbReference type="InterPro" id="IPR020846">
    <property type="entry name" value="MFS_dom"/>
</dbReference>
<feature type="transmembrane region" description="Helical" evidence="6">
    <location>
        <begin position="235"/>
        <end position="255"/>
    </location>
</feature>
<keyword evidence="9" id="KW-1185">Reference proteome</keyword>
<dbReference type="PROSITE" id="PS00216">
    <property type="entry name" value="SUGAR_TRANSPORT_1"/>
    <property type="match status" value="1"/>
</dbReference>
<comment type="subcellular location">
    <subcellularLocation>
        <location evidence="1">Cell membrane</location>
        <topology evidence="1">Multi-pass membrane protein</topology>
    </subcellularLocation>
</comment>
<feature type="transmembrane region" description="Helical" evidence="6">
    <location>
        <begin position="480"/>
        <end position="501"/>
    </location>
</feature>
<feature type="transmembrane region" description="Helical" evidence="6">
    <location>
        <begin position="413"/>
        <end position="444"/>
    </location>
</feature>
<feature type="domain" description="Major facilitator superfamily (MFS) profile" evidence="7">
    <location>
        <begin position="81"/>
        <end position="510"/>
    </location>
</feature>
<dbReference type="GO" id="GO:0005886">
    <property type="term" value="C:plasma membrane"/>
    <property type="evidence" value="ECO:0007669"/>
    <property type="project" value="UniProtKB-SubCell"/>
</dbReference>
<dbReference type="Gene3D" id="1.20.1250.20">
    <property type="entry name" value="MFS general substrate transporter like domains"/>
    <property type="match status" value="1"/>
</dbReference>
<feature type="transmembrane region" description="Helical" evidence="6">
    <location>
        <begin position="147"/>
        <end position="164"/>
    </location>
</feature>
<comment type="caution">
    <text evidence="8">The sequence shown here is derived from an EMBL/GenBank/DDBJ whole genome shotgun (WGS) entry which is preliminary data.</text>
</comment>
<dbReference type="InterPro" id="IPR036259">
    <property type="entry name" value="MFS_trans_sf"/>
</dbReference>
<dbReference type="EMBL" id="VCAU01000019">
    <property type="protein sequence ID" value="KAF9891372.1"/>
    <property type="molecule type" value="Genomic_DNA"/>
</dbReference>
<dbReference type="FunFam" id="1.20.1250.20:FF:000082">
    <property type="entry name" value="MFS multidrug transporter, putative"/>
    <property type="match status" value="1"/>
</dbReference>
<protein>
    <recommendedName>
        <fullName evidence="7">Major facilitator superfamily (MFS) profile domain-containing protein</fullName>
    </recommendedName>
</protein>
<dbReference type="PROSITE" id="PS50850">
    <property type="entry name" value="MFS"/>
    <property type="match status" value="1"/>
</dbReference>
<evidence type="ECO:0000256" key="4">
    <source>
        <dbReference type="ARBA" id="ARBA00022989"/>
    </source>
</evidence>
<dbReference type="GO" id="GO:0022857">
    <property type="term" value="F:transmembrane transporter activity"/>
    <property type="evidence" value="ECO:0007669"/>
    <property type="project" value="InterPro"/>
</dbReference>
<evidence type="ECO:0000256" key="1">
    <source>
        <dbReference type="ARBA" id="ARBA00004651"/>
    </source>
</evidence>
<keyword evidence="5 6" id="KW-0472">Membrane</keyword>
<dbReference type="Proteomes" id="UP001194746">
    <property type="component" value="Unassembled WGS sequence"/>
</dbReference>
<organism evidence="8 9">
    <name type="scientific">Aspergillus nanangensis</name>
    <dbReference type="NCBI Taxonomy" id="2582783"/>
    <lineage>
        <taxon>Eukaryota</taxon>
        <taxon>Fungi</taxon>
        <taxon>Dikarya</taxon>
        <taxon>Ascomycota</taxon>
        <taxon>Pezizomycotina</taxon>
        <taxon>Eurotiomycetes</taxon>
        <taxon>Eurotiomycetidae</taxon>
        <taxon>Eurotiales</taxon>
        <taxon>Aspergillaceae</taxon>
        <taxon>Aspergillus</taxon>
        <taxon>Aspergillus subgen. Circumdati</taxon>
    </lineage>
</organism>
<dbReference type="InterPro" id="IPR011701">
    <property type="entry name" value="MFS"/>
</dbReference>
<dbReference type="InterPro" id="IPR005829">
    <property type="entry name" value="Sugar_transporter_CS"/>
</dbReference>
<feature type="transmembrane region" description="Helical" evidence="6">
    <location>
        <begin position="350"/>
        <end position="369"/>
    </location>
</feature>
<keyword evidence="3 6" id="KW-0812">Transmembrane</keyword>
<feature type="transmembrane region" description="Helical" evidence="6">
    <location>
        <begin position="390"/>
        <end position="407"/>
    </location>
</feature>
<reference evidence="8" key="1">
    <citation type="journal article" date="2019" name="Beilstein J. Org. Chem.">
        <title>Nanangenines: drimane sesquiterpenoids as the dominant metabolite cohort of a novel Australian fungus, Aspergillus nanangensis.</title>
        <authorList>
            <person name="Lacey H.J."/>
            <person name="Gilchrist C.L.M."/>
            <person name="Crombie A."/>
            <person name="Kalaitzis J.A."/>
            <person name="Vuong D."/>
            <person name="Rutledge P.J."/>
            <person name="Turner P."/>
            <person name="Pitt J.I."/>
            <person name="Lacey E."/>
            <person name="Chooi Y.H."/>
            <person name="Piggott A.M."/>
        </authorList>
    </citation>
    <scope>NUCLEOTIDE SEQUENCE</scope>
    <source>
        <strain evidence="8">MST-FP2251</strain>
    </source>
</reference>
<dbReference type="Pfam" id="PF07690">
    <property type="entry name" value="MFS_1"/>
    <property type="match status" value="1"/>
</dbReference>
<dbReference type="PANTHER" id="PTHR23502">
    <property type="entry name" value="MAJOR FACILITATOR SUPERFAMILY"/>
    <property type="match status" value="1"/>
</dbReference>
<evidence type="ECO:0000256" key="2">
    <source>
        <dbReference type="ARBA" id="ARBA00008335"/>
    </source>
</evidence>
<feature type="transmembrane region" description="Helical" evidence="6">
    <location>
        <begin position="306"/>
        <end position="330"/>
    </location>
</feature>